<protein>
    <submittedName>
        <fullName evidence="1">Uncharacterized protein</fullName>
    </submittedName>
</protein>
<organism evidence="1 2">
    <name type="scientific">Saccharophagus degradans (strain 2-40 / ATCC 43961 / DSM 17024)</name>
    <dbReference type="NCBI Taxonomy" id="203122"/>
    <lineage>
        <taxon>Bacteria</taxon>
        <taxon>Pseudomonadati</taxon>
        <taxon>Pseudomonadota</taxon>
        <taxon>Gammaproteobacteria</taxon>
        <taxon>Cellvibrionales</taxon>
        <taxon>Cellvibrionaceae</taxon>
        <taxon>Saccharophagus</taxon>
    </lineage>
</organism>
<proteinExistence type="predicted"/>
<evidence type="ECO:0000313" key="2">
    <source>
        <dbReference type="Proteomes" id="UP000001947"/>
    </source>
</evidence>
<dbReference type="eggNOG" id="ENOG5033KSX">
    <property type="taxonomic scope" value="Bacteria"/>
</dbReference>
<dbReference type="KEGG" id="sde:Sde_3749"/>
<evidence type="ECO:0000313" key="1">
    <source>
        <dbReference type="EMBL" id="ABD83004.1"/>
    </source>
</evidence>
<name>Q21E75_SACD2</name>
<dbReference type="AlphaFoldDB" id="Q21E75"/>
<reference evidence="1 2" key="1">
    <citation type="journal article" date="2008" name="PLoS Genet.">
        <title>Complete genome sequence of the complex carbohydrate-degrading marine bacterium, Saccharophagus degradans strain 2-40 T.</title>
        <authorList>
            <person name="Weiner R.M."/>
            <person name="Taylor L.E.II."/>
            <person name="Henrissat B."/>
            <person name="Hauser L."/>
            <person name="Land M."/>
            <person name="Coutinho P.M."/>
            <person name="Rancurel C."/>
            <person name="Saunders E.H."/>
            <person name="Longmire A.G."/>
            <person name="Zhang H."/>
            <person name="Bayer E.A."/>
            <person name="Gilbert H.J."/>
            <person name="Larimer F."/>
            <person name="Zhulin I.B."/>
            <person name="Ekborg N.A."/>
            <person name="Lamed R."/>
            <person name="Richardson P.M."/>
            <person name="Borovok I."/>
            <person name="Hutcheson S."/>
        </authorList>
    </citation>
    <scope>NUCLEOTIDE SEQUENCE [LARGE SCALE GENOMIC DNA]</scope>
    <source>
        <strain evidence="2">2-40 / ATCC 43961 / DSM 17024</strain>
    </source>
</reference>
<sequence>MVYTLSIHLTELAEKDMKPTRLFALIILCAFSLAACDKGLRGLSNQELVAKNDACVMGNPTAPGKVTACENIKKECERRRKDGNYAC</sequence>
<accession>Q21E75</accession>
<keyword evidence="2" id="KW-1185">Reference proteome</keyword>
<dbReference type="Proteomes" id="UP000001947">
    <property type="component" value="Chromosome"/>
</dbReference>
<dbReference type="EMBL" id="CP000282">
    <property type="protein sequence ID" value="ABD83004.1"/>
    <property type="molecule type" value="Genomic_DNA"/>
</dbReference>
<gene>
    <name evidence="1" type="ordered locus">Sde_3749</name>
</gene>
<dbReference type="HOGENOM" id="CLU_190744_0_0_6"/>